<name>A0ABS8TS82_DATST</name>
<accession>A0ABS8TS82</accession>
<sequence>SAIAKSKFLGDVAFTRSKIAFVIFKIGVSEDDAEYMCSSYSPLLSALFMQVLSLMLTAYQGRRLMFIAINYTS</sequence>
<gene>
    <name evidence="1" type="ORF">HAX54_015127</name>
</gene>
<protein>
    <submittedName>
        <fullName evidence="1">Uncharacterized protein</fullName>
    </submittedName>
</protein>
<feature type="non-terminal residue" evidence="1">
    <location>
        <position position="1"/>
    </location>
</feature>
<organism evidence="1 2">
    <name type="scientific">Datura stramonium</name>
    <name type="common">Jimsonweed</name>
    <name type="synonym">Common thornapple</name>
    <dbReference type="NCBI Taxonomy" id="4076"/>
    <lineage>
        <taxon>Eukaryota</taxon>
        <taxon>Viridiplantae</taxon>
        <taxon>Streptophyta</taxon>
        <taxon>Embryophyta</taxon>
        <taxon>Tracheophyta</taxon>
        <taxon>Spermatophyta</taxon>
        <taxon>Magnoliopsida</taxon>
        <taxon>eudicotyledons</taxon>
        <taxon>Gunneridae</taxon>
        <taxon>Pentapetalae</taxon>
        <taxon>asterids</taxon>
        <taxon>lamiids</taxon>
        <taxon>Solanales</taxon>
        <taxon>Solanaceae</taxon>
        <taxon>Solanoideae</taxon>
        <taxon>Datureae</taxon>
        <taxon>Datura</taxon>
    </lineage>
</organism>
<comment type="caution">
    <text evidence="1">The sequence shown here is derived from an EMBL/GenBank/DDBJ whole genome shotgun (WGS) entry which is preliminary data.</text>
</comment>
<dbReference type="Proteomes" id="UP000823775">
    <property type="component" value="Unassembled WGS sequence"/>
</dbReference>
<proteinExistence type="predicted"/>
<evidence type="ECO:0000313" key="1">
    <source>
        <dbReference type="EMBL" id="MCD7473342.1"/>
    </source>
</evidence>
<reference evidence="1 2" key="1">
    <citation type="journal article" date="2021" name="BMC Genomics">
        <title>Datura genome reveals duplications of psychoactive alkaloid biosynthetic genes and high mutation rate following tissue culture.</title>
        <authorList>
            <person name="Rajewski A."/>
            <person name="Carter-House D."/>
            <person name="Stajich J."/>
            <person name="Litt A."/>
        </authorList>
    </citation>
    <scope>NUCLEOTIDE SEQUENCE [LARGE SCALE GENOMIC DNA]</scope>
    <source>
        <strain evidence="1">AR-01</strain>
    </source>
</reference>
<keyword evidence="2" id="KW-1185">Reference proteome</keyword>
<dbReference type="EMBL" id="JACEIK010001957">
    <property type="protein sequence ID" value="MCD7473342.1"/>
    <property type="molecule type" value="Genomic_DNA"/>
</dbReference>
<evidence type="ECO:0000313" key="2">
    <source>
        <dbReference type="Proteomes" id="UP000823775"/>
    </source>
</evidence>